<dbReference type="InterPro" id="IPR007814">
    <property type="entry name" value="PaaA_PaaC"/>
</dbReference>
<dbReference type="GO" id="GO:0010124">
    <property type="term" value="P:phenylacetate catabolic process"/>
    <property type="evidence" value="ECO:0007669"/>
    <property type="project" value="InterPro"/>
</dbReference>
<dbReference type="EMBL" id="QGTJ01000006">
    <property type="protein sequence ID" value="PWV61225.1"/>
    <property type="molecule type" value="Genomic_DNA"/>
</dbReference>
<dbReference type="NCBIfam" id="TIGR02158">
    <property type="entry name" value="PA_CoA_Oxy3"/>
    <property type="match status" value="1"/>
</dbReference>
<dbReference type="PIRSF" id="PIRSF037834">
    <property type="entry name" value="PA_CoA_Oase3"/>
    <property type="match status" value="1"/>
</dbReference>
<dbReference type="SUPFAM" id="SSF47240">
    <property type="entry name" value="Ferritin-like"/>
    <property type="match status" value="1"/>
</dbReference>
<sequence>MNDARFECLLRLGDNALVLAQRLCAWIGHGPVMEEDMAQANVALDLIGQARLWLAYAGELEGRGRDEDALAYGRDAGAFRNVLLVEQPNGDYAQTIARQFLFDAWHHAELSALTASSDARIAAIAAKALKEVSYHLERSSDWMLRLGDGTAESHARLQAALERLWMYSGELFDADAHDATLVEQGIVPAPQSLRAGWLQQVGAVCTAATLTMPDADAWMQHGGRQGRHSEHLGYLLAEMQFLPRAYPGVQW</sequence>
<dbReference type="Pfam" id="PF05138">
    <property type="entry name" value="PaaA_PaaC"/>
    <property type="match status" value="1"/>
</dbReference>
<dbReference type="RefSeq" id="WP_110018895.1">
    <property type="nucleotide sequence ID" value="NZ_QGTJ01000006.1"/>
</dbReference>
<proteinExistence type="predicted"/>
<keyword evidence="2" id="KW-1185">Reference proteome</keyword>
<dbReference type="AlphaFoldDB" id="A0A317MUA7"/>
<accession>A0A317MUA7</accession>
<comment type="caution">
    <text evidence="1">The sequence shown here is derived from an EMBL/GenBank/DDBJ whole genome shotgun (WGS) entry which is preliminary data.</text>
</comment>
<dbReference type="FunFam" id="1.20.1260.10:FF:000012">
    <property type="entry name" value="1,2-phenylacetyl-CoA epoxidase, subunit C"/>
    <property type="match status" value="1"/>
</dbReference>
<protein>
    <submittedName>
        <fullName evidence="1">Ring-1,2-phenylacetyl-CoA epoxidase subunit PaaC</fullName>
    </submittedName>
</protein>
<dbReference type="Gene3D" id="1.20.1260.10">
    <property type="match status" value="1"/>
</dbReference>
<reference evidence="1 2" key="1">
    <citation type="submission" date="2018-05" db="EMBL/GenBank/DDBJ databases">
        <title>Genomic Encyclopedia of Type Strains, Phase IV (KMG-IV): sequencing the most valuable type-strain genomes for metagenomic binning, comparative biology and taxonomic classification.</title>
        <authorList>
            <person name="Goeker M."/>
        </authorList>
    </citation>
    <scope>NUCLEOTIDE SEQUENCE [LARGE SCALE GENOMIC DNA]</scope>
    <source>
        <strain evidence="1 2">DSM 23606</strain>
    </source>
</reference>
<dbReference type="GO" id="GO:0005829">
    <property type="term" value="C:cytosol"/>
    <property type="evidence" value="ECO:0007669"/>
    <property type="project" value="TreeGrafter"/>
</dbReference>
<evidence type="ECO:0000313" key="2">
    <source>
        <dbReference type="Proteomes" id="UP000246569"/>
    </source>
</evidence>
<evidence type="ECO:0000313" key="1">
    <source>
        <dbReference type="EMBL" id="PWV61225.1"/>
    </source>
</evidence>
<dbReference type="OrthoDB" id="9789947at2"/>
<name>A0A317MUA7_9GAMM</name>
<gene>
    <name evidence="1" type="ORF">C7443_106239</name>
</gene>
<dbReference type="InterPro" id="IPR009078">
    <property type="entry name" value="Ferritin-like_SF"/>
</dbReference>
<dbReference type="InterPro" id="IPR052703">
    <property type="entry name" value="Aromatic_CoA_ox/epox"/>
</dbReference>
<organism evidence="1 2">
    <name type="scientific">Plasticicumulans acidivorans</name>
    <dbReference type="NCBI Taxonomy" id="886464"/>
    <lineage>
        <taxon>Bacteria</taxon>
        <taxon>Pseudomonadati</taxon>
        <taxon>Pseudomonadota</taxon>
        <taxon>Gammaproteobacteria</taxon>
        <taxon>Candidatus Competibacteraceae</taxon>
        <taxon>Plasticicumulans</taxon>
    </lineage>
</organism>
<dbReference type="InterPro" id="IPR012347">
    <property type="entry name" value="Ferritin-like"/>
</dbReference>
<dbReference type="PANTHER" id="PTHR30458">
    <property type="entry name" value="PHENYLACETIC ACID DEGRADATION PROTEIN PAA"/>
    <property type="match status" value="1"/>
</dbReference>
<dbReference type="InterPro" id="IPR011882">
    <property type="entry name" value="PaaC"/>
</dbReference>
<dbReference type="PANTHER" id="PTHR30458:SF0">
    <property type="entry name" value="1,2-PHENYLACETYL-COA EPOXIDASE, SUBUNIT C"/>
    <property type="match status" value="1"/>
</dbReference>
<dbReference type="Proteomes" id="UP000246569">
    <property type="component" value="Unassembled WGS sequence"/>
</dbReference>